<dbReference type="PROSITE" id="PS50042">
    <property type="entry name" value="CNMP_BINDING_3"/>
    <property type="match status" value="1"/>
</dbReference>
<evidence type="ECO:0000313" key="3">
    <source>
        <dbReference type="Proteomes" id="UP000254794"/>
    </source>
</evidence>
<dbReference type="AlphaFoldDB" id="A0A378JFW4"/>
<organism evidence="2 3">
    <name type="scientific">Legionella busanensis</name>
    <dbReference type="NCBI Taxonomy" id="190655"/>
    <lineage>
        <taxon>Bacteria</taxon>
        <taxon>Pseudomonadati</taxon>
        <taxon>Pseudomonadota</taxon>
        <taxon>Gammaproteobacteria</taxon>
        <taxon>Legionellales</taxon>
        <taxon>Legionellaceae</taxon>
        <taxon>Legionella</taxon>
    </lineage>
</organism>
<dbReference type="InterPro" id="IPR000595">
    <property type="entry name" value="cNMP-bd_dom"/>
</dbReference>
<dbReference type="PRINTS" id="PR00103">
    <property type="entry name" value="CAMPKINASE"/>
</dbReference>
<dbReference type="InterPro" id="IPR018490">
    <property type="entry name" value="cNMP-bd_dom_sf"/>
</dbReference>
<name>A0A378JFW4_9GAMM</name>
<dbReference type="Proteomes" id="UP000254794">
    <property type="component" value="Unassembled WGS sequence"/>
</dbReference>
<dbReference type="OrthoDB" id="5642367at2"/>
<evidence type="ECO:0000259" key="1">
    <source>
        <dbReference type="PROSITE" id="PS50042"/>
    </source>
</evidence>
<dbReference type="RefSeq" id="WP_115329570.1">
    <property type="nucleotide sequence ID" value="NZ_CAAAHP010000003.1"/>
</dbReference>
<dbReference type="SMART" id="SM00100">
    <property type="entry name" value="cNMP"/>
    <property type="match status" value="1"/>
</dbReference>
<proteinExistence type="predicted"/>
<dbReference type="PANTHER" id="PTHR11635:SF152">
    <property type="entry name" value="CAMP-DEPENDENT PROTEIN KINASE TYPE I REGULATORY SUBUNIT-RELATED"/>
    <property type="match status" value="1"/>
</dbReference>
<dbReference type="EMBL" id="UGOD01000001">
    <property type="protein sequence ID" value="STX50075.1"/>
    <property type="molecule type" value="Genomic_DNA"/>
</dbReference>
<dbReference type="GO" id="GO:0005829">
    <property type="term" value="C:cytosol"/>
    <property type="evidence" value="ECO:0007669"/>
    <property type="project" value="TreeGrafter"/>
</dbReference>
<dbReference type="CDD" id="cd00038">
    <property type="entry name" value="CAP_ED"/>
    <property type="match status" value="1"/>
</dbReference>
<dbReference type="InterPro" id="IPR050503">
    <property type="entry name" value="cAMP-dep_PK_reg_su-like"/>
</dbReference>
<accession>A0A378JFW4</accession>
<dbReference type="PANTHER" id="PTHR11635">
    <property type="entry name" value="CAMP-DEPENDENT PROTEIN KINASE REGULATORY CHAIN"/>
    <property type="match status" value="1"/>
</dbReference>
<gene>
    <name evidence="2" type="ORF">NCTC13316_00140</name>
</gene>
<dbReference type="GO" id="GO:0005952">
    <property type="term" value="C:cAMP-dependent protein kinase complex"/>
    <property type="evidence" value="ECO:0007669"/>
    <property type="project" value="InterPro"/>
</dbReference>
<dbReference type="SUPFAM" id="SSF51206">
    <property type="entry name" value="cAMP-binding domain-like"/>
    <property type="match status" value="2"/>
</dbReference>
<keyword evidence="3" id="KW-1185">Reference proteome</keyword>
<sequence length="333" mass="38097">MGTVSQINTIKFFFQNFTEKELIFLVNFISKESFEPGDLIISQGNISDSLYIIEKGSVDVYVTLPGDLIKSTSVLTAPQIFGEEAFLSNELMTTTIVAKTSVHCFLLKRSVLNALRLTHPEISFKIECAIIRQTNEKIINNGKKLINFLLSLQVKHNLRSNHADYLLNKEATYQDLNIKSINRQLLDKLAFLNALTKTQIDELVIIMRARLYEKGYLLDKQSSGKISLVFSGAVMFFLTNQTKLVKSIGIIGIGELFLQSLLAQNSKSLFKFVTCEESIILELDIQQYQKLKHLNQEVFYKVSQYIHTAFVRSLYMINRQFIRIDCEYMNSIS</sequence>
<protein>
    <submittedName>
        <fullName evidence="2">cNMP binding domain-containing protein</fullName>
    </submittedName>
</protein>
<feature type="domain" description="Cyclic nucleotide-binding" evidence="1">
    <location>
        <begin position="13"/>
        <end position="115"/>
    </location>
</feature>
<evidence type="ECO:0000313" key="2">
    <source>
        <dbReference type="EMBL" id="STX50075.1"/>
    </source>
</evidence>
<dbReference type="InterPro" id="IPR014710">
    <property type="entry name" value="RmlC-like_jellyroll"/>
</dbReference>
<dbReference type="Gene3D" id="2.60.120.10">
    <property type="entry name" value="Jelly Rolls"/>
    <property type="match status" value="2"/>
</dbReference>
<dbReference type="Pfam" id="PF00027">
    <property type="entry name" value="cNMP_binding"/>
    <property type="match status" value="1"/>
</dbReference>
<reference evidence="2 3" key="1">
    <citation type="submission" date="2018-06" db="EMBL/GenBank/DDBJ databases">
        <authorList>
            <consortium name="Pathogen Informatics"/>
            <person name="Doyle S."/>
        </authorList>
    </citation>
    <scope>NUCLEOTIDE SEQUENCE [LARGE SCALE GENOMIC DNA]</scope>
    <source>
        <strain evidence="2 3">NCTC13316</strain>
    </source>
</reference>